<evidence type="ECO:0000313" key="2">
    <source>
        <dbReference type="EMBL" id="ORY58927.1"/>
    </source>
</evidence>
<accession>A0A1Y2DI77</accession>
<sequence length="270" mass="31549">MKLSESHNKNGESLIINIGVKKGKEEGDDDQNKVTIKEPVVQQKSQMNNTINNINEKLEEILSHIKISNENVEKKFNTIENLYGNINTNFEKNLNLISEEFQKREDQIKISHKKEQETHETEKAALTQTISNYKEKIDEMTNEINRLKEFKKYFRKNFTNSANVTWNYSEDDVTLTDKRTCLVFLFAVSYYASSKKIKCWIKYIGNSSFIEHIHGPCLYAVWHCGPNSDTQSIYYNGQELLSDGFYRQSLTTRIDSTCTSWIYDCEFINQ</sequence>
<name>A0A1Y2DI77_9FUNG</name>
<keyword evidence="3" id="KW-1185">Reference proteome</keyword>
<keyword evidence="1" id="KW-0175">Coiled coil</keyword>
<proteinExistence type="predicted"/>
<comment type="caution">
    <text evidence="2">The sequence shown here is derived from an EMBL/GenBank/DDBJ whole genome shotgun (WGS) entry which is preliminary data.</text>
</comment>
<protein>
    <submittedName>
        <fullName evidence="2">Uncharacterized protein</fullName>
    </submittedName>
</protein>
<feature type="coiled-coil region" evidence="1">
    <location>
        <begin position="116"/>
        <end position="150"/>
    </location>
</feature>
<evidence type="ECO:0000256" key="1">
    <source>
        <dbReference type="SAM" id="Coils"/>
    </source>
</evidence>
<dbReference type="AlphaFoldDB" id="A0A1Y2DI77"/>
<reference evidence="2 3" key="1">
    <citation type="submission" date="2016-08" db="EMBL/GenBank/DDBJ databases">
        <title>A Parts List for Fungal Cellulosomes Revealed by Comparative Genomics.</title>
        <authorList>
            <consortium name="DOE Joint Genome Institute"/>
            <person name="Haitjema C.H."/>
            <person name="Gilmore S.P."/>
            <person name="Henske J.K."/>
            <person name="Solomon K.V."/>
            <person name="De Groot R."/>
            <person name="Kuo A."/>
            <person name="Mondo S.J."/>
            <person name="Salamov A.A."/>
            <person name="Labutti K."/>
            <person name="Zhao Z."/>
            <person name="Chiniquy J."/>
            <person name="Barry K."/>
            <person name="Brewer H.M."/>
            <person name="Purvine S.O."/>
            <person name="Wright A.T."/>
            <person name="Boxma B."/>
            <person name="Van Alen T."/>
            <person name="Hackstein J.H."/>
            <person name="Baker S.E."/>
            <person name="Grigoriev I.V."/>
            <person name="O'Malley M.A."/>
        </authorList>
    </citation>
    <scope>NUCLEOTIDE SEQUENCE [LARGE SCALE GENOMIC DNA]</scope>
    <source>
        <strain evidence="2 3">G1</strain>
    </source>
</reference>
<feature type="coiled-coil region" evidence="1">
    <location>
        <begin position="44"/>
        <end position="75"/>
    </location>
</feature>
<organism evidence="2 3">
    <name type="scientific">Neocallimastix californiae</name>
    <dbReference type="NCBI Taxonomy" id="1754190"/>
    <lineage>
        <taxon>Eukaryota</taxon>
        <taxon>Fungi</taxon>
        <taxon>Fungi incertae sedis</taxon>
        <taxon>Chytridiomycota</taxon>
        <taxon>Chytridiomycota incertae sedis</taxon>
        <taxon>Neocallimastigomycetes</taxon>
        <taxon>Neocallimastigales</taxon>
        <taxon>Neocallimastigaceae</taxon>
        <taxon>Neocallimastix</taxon>
    </lineage>
</organism>
<gene>
    <name evidence="2" type="ORF">LY90DRAFT_643817</name>
</gene>
<dbReference type="EMBL" id="MCOG01000065">
    <property type="protein sequence ID" value="ORY58927.1"/>
    <property type="molecule type" value="Genomic_DNA"/>
</dbReference>
<dbReference type="Proteomes" id="UP000193920">
    <property type="component" value="Unassembled WGS sequence"/>
</dbReference>
<evidence type="ECO:0000313" key="3">
    <source>
        <dbReference type="Proteomes" id="UP000193920"/>
    </source>
</evidence>